<dbReference type="Pfam" id="PF00199">
    <property type="entry name" value="Catalase"/>
    <property type="match status" value="1"/>
</dbReference>
<protein>
    <submittedName>
        <fullName evidence="8">Catalase</fullName>
        <ecNumber evidence="8">1.11.1.6</ecNumber>
    </submittedName>
</protein>
<dbReference type="SMART" id="SM01060">
    <property type="entry name" value="Catalase"/>
    <property type="match status" value="1"/>
</dbReference>
<dbReference type="Gene3D" id="1.20.1280.120">
    <property type="match status" value="1"/>
</dbReference>
<dbReference type="InterPro" id="IPR011614">
    <property type="entry name" value="Catalase_core"/>
</dbReference>
<evidence type="ECO:0000256" key="1">
    <source>
        <dbReference type="ARBA" id="ARBA00005329"/>
    </source>
</evidence>
<evidence type="ECO:0000259" key="7">
    <source>
        <dbReference type="SMART" id="SM01060"/>
    </source>
</evidence>
<name>A0ABT9AXN2_9ACTN</name>
<evidence type="ECO:0000256" key="2">
    <source>
        <dbReference type="ARBA" id="ARBA00022559"/>
    </source>
</evidence>
<evidence type="ECO:0000313" key="8">
    <source>
        <dbReference type="EMBL" id="MDO7867311.1"/>
    </source>
</evidence>
<dbReference type="Gene3D" id="2.40.180.10">
    <property type="entry name" value="Catalase core domain"/>
    <property type="match status" value="1"/>
</dbReference>
<dbReference type="GO" id="GO:0004096">
    <property type="term" value="F:catalase activity"/>
    <property type="evidence" value="ECO:0007669"/>
    <property type="project" value="UniProtKB-EC"/>
</dbReference>
<comment type="caution">
    <text evidence="8">The sequence shown here is derived from an EMBL/GenBank/DDBJ whole genome shotgun (WGS) entry which is preliminary data.</text>
</comment>
<keyword evidence="5 8" id="KW-0560">Oxidoreductase</keyword>
<gene>
    <name evidence="8" type="ORF">Q5722_02915</name>
</gene>
<keyword evidence="3" id="KW-0349">Heme</keyword>
<evidence type="ECO:0000256" key="5">
    <source>
        <dbReference type="ARBA" id="ARBA00023002"/>
    </source>
</evidence>
<feature type="domain" description="Catalase core" evidence="7">
    <location>
        <begin position="3"/>
        <end position="292"/>
    </location>
</feature>
<evidence type="ECO:0000256" key="6">
    <source>
        <dbReference type="ARBA" id="ARBA00023004"/>
    </source>
</evidence>
<sequence length="292" mass="32104">MITPAEAIDRINAVFGRHAGHRALHAKGRFYTATFTPTAEAGRLGRALHLQAPVPVWVRFSNGGGHPGVGDGAPDVRGIGVSFRLPDGTATDLLGQTAPRFPVRTPEDFIALVEHSKPHQLPGFMARHRSAIRPLLANVKAKAVVPPYSYAEATYYPVHAYRWIAPDSTERWVRYVFEPQATKDQRPARTQGKHRLREELEARLAQGPVRFTLRVTVAADGDDPHDPMSVWVGAHTFDAGTLEVTGLDPERETGGEVVVFDPTRVVDGIELSDDPILRYRAGAYSESVARRV</sequence>
<dbReference type="EC" id="1.11.1.6" evidence="8"/>
<keyword evidence="2 8" id="KW-0575">Peroxidase</keyword>
<keyword evidence="4" id="KW-0479">Metal-binding</keyword>
<dbReference type="EMBL" id="JAUQTA010000001">
    <property type="protein sequence ID" value="MDO7867311.1"/>
    <property type="molecule type" value="Genomic_DNA"/>
</dbReference>
<dbReference type="PANTHER" id="PTHR11465">
    <property type="entry name" value="CATALASE"/>
    <property type="match status" value="1"/>
</dbReference>
<dbReference type="InterPro" id="IPR018028">
    <property type="entry name" value="Catalase"/>
</dbReference>
<accession>A0ABT9AXN2</accession>
<evidence type="ECO:0000313" key="9">
    <source>
        <dbReference type="Proteomes" id="UP001233314"/>
    </source>
</evidence>
<organism evidence="8 9">
    <name type="scientific">Nocardioides jiangxiensis</name>
    <dbReference type="NCBI Taxonomy" id="3064524"/>
    <lineage>
        <taxon>Bacteria</taxon>
        <taxon>Bacillati</taxon>
        <taxon>Actinomycetota</taxon>
        <taxon>Actinomycetes</taxon>
        <taxon>Propionibacteriales</taxon>
        <taxon>Nocardioidaceae</taxon>
        <taxon>Nocardioides</taxon>
    </lineage>
</organism>
<keyword evidence="9" id="KW-1185">Reference proteome</keyword>
<evidence type="ECO:0000256" key="3">
    <source>
        <dbReference type="ARBA" id="ARBA00022617"/>
    </source>
</evidence>
<reference evidence="8 9" key="1">
    <citation type="submission" date="2023-07" db="EMBL/GenBank/DDBJ databases">
        <title>Nocardioides sp. nov WY-20 isolated from soil.</title>
        <authorList>
            <person name="Liu B."/>
            <person name="Wan Y."/>
        </authorList>
    </citation>
    <scope>NUCLEOTIDE SEQUENCE [LARGE SCALE GENOMIC DNA]</scope>
    <source>
        <strain evidence="8 9">WY-20</strain>
    </source>
</reference>
<proteinExistence type="inferred from homology"/>
<comment type="similarity">
    <text evidence="1">Belongs to the catalase family.</text>
</comment>
<keyword evidence="6" id="KW-0408">Iron</keyword>
<dbReference type="InterPro" id="IPR020835">
    <property type="entry name" value="Catalase_sf"/>
</dbReference>
<dbReference type="Proteomes" id="UP001233314">
    <property type="component" value="Unassembled WGS sequence"/>
</dbReference>
<dbReference type="PANTHER" id="PTHR11465:SF9">
    <property type="entry name" value="CATALASE"/>
    <property type="match status" value="1"/>
</dbReference>
<dbReference type="PRINTS" id="PR00067">
    <property type="entry name" value="CATALASE"/>
</dbReference>
<dbReference type="SUPFAM" id="SSF56634">
    <property type="entry name" value="Heme-dependent catalase-like"/>
    <property type="match status" value="1"/>
</dbReference>
<dbReference type="PIRSF" id="PIRSF000296">
    <property type="entry name" value="SrpA"/>
    <property type="match status" value="1"/>
</dbReference>
<dbReference type="RefSeq" id="WP_305026716.1">
    <property type="nucleotide sequence ID" value="NZ_JAUQTA010000001.1"/>
</dbReference>
<dbReference type="InterPro" id="IPR024168">
    <property type="entry name" value="Catalase_SrpA-type_pred"/>
</dbReference>
<dbReference type="PROSITE" id="PS51402">
    <property type="entry name" value="CATALASE_3"/>
    <property type="match status" value="1"/>
</dbReference>
<evidence type="ECO:0000256" key="4">
    <source>
        <dbReference type="ARBA" id="ARBA00022723"/>
    </source>
</evidence>